<accession>A0ABD6CQC1</accession>
<dbReference type="AlphaFoldDB" id="A0ABD6CQC1"/>
<feature type="region of interest" description="Disordered" evidence="3">
    <location>
        <begin position="1"/>
        <end position="55"/>
    </location>
</feature>
<reference evidence="5 6" key="1">
    <citation type="journal article" date="2019" name="Int. J. Syst. Evol. Microbiol.">
        <title>The Global Catalogue of Microorganisms (GCM) 10K type strain sequencing project: providing services to taxonomists for standard genome sequencing and annotation.</title>
        <authorList>
            <consortium name="The Broad Institute Genomics Platform"/>
            <consortium name="The Broad Institute Genome Sequencing Center for Infectious Disease"/>
            <person name="Wu L."/>
            <person name="Ma J."/>
        </authorList>
    </citation>
    <scope>NUCLEOTIDE SEQUENCE [LARGE SCALE GENOMIC DNA]</scope>
    <source>
        <strain evidence="5 6">CGMCC 1.12121</strain>
    </source>
</reference>
<dbReference type="Proteomes" id="UP001597085">
    <property type="component" value="Unassembled WGS sequence"/>
</dbReference>
<evidence type="ECO:0000256" key="2">
    <source>
        <dbReference type="ARBA" id="ARBA00022440"/>
    </source>
</evidence>
<dbReference type="PANTHER" id="PTHR40698">
    <property type="entry name" value="FLAGELLA-RELATED PROTEIN E-RELATED-RELATED"/>
    <property type="match status" value="1"/>
</dbReference>
<evidence type="ECO:0000313" key="6">
    <source>
        <dbReference type="Proteomes" id="UP001597085"/>
    </source>
</evidence>
<keyword evidence="5" id="KW-0966">Cell projection</keyword>
<dbReference type="GO" id="GO:0097589">
    <property type="term" value="C:archaeal-type flagellum"/>
    <property type="evidence" value="ECO:0007669"/>
    <property type="project" value="UniProtKB-SubCell"/>
</dbReference>
<evidence type="ECO:0000259" key="4">
    <source>
        <dbReference type="Pfam" id="PF04659"/>
    </source>
</evidence>
<comment type="caution">
    <text evidence="5">The sequence shown here is derived from an EMBL/GenBank/DDBJ whole genome shotgun (WGS) entry which is preliminary data.</text>
</comment>
<proteinExistence type="predicted"/>
<protein>
    <submittedName>
        <fullName evidence="5">FlaD/FlaE family flagellar protein</fullName>
    </submittedName>
</protein>
<evidence type="ECO:0000256" key="1">
    <source>
        <dbReference type="ARBA" id="ARBA00004618"/>
    </source>
</evidence>
<feature type="compositionally biased region" description="Basic and acidic residues" evidence="3">
    <location>
        <begin position="1"/>
        <end position="39"/>
    </location>
</feature>
<keyword evidence="2" id="KW-0974">Archaeal flagellum</keyword>
<dbReference type="EMBL" id="JBHUDK010000010">
    <property type="protein sequence ID" value="MFD1599441.1"/>
    <property type="molecule type" value="Genomic_DNA"/>
</dbReference>
<gene>
    <name evidence="5" type="ORF">ACFSBX_10785</name>
</gene>
<dbReference type="InterPro" id="IPR006752">
    <property type="entry name" value="Arch_fla_DE"/>
</dbReference>
<keyword evidence="5" id="KW-0969">Cilium</keyword>
<comment type="subcellular location">
    <subcellularLocation>
        <location evidence="1">Archaeal flagellum</location>
    </subcellularLocation>
</comment>
<evidence type="ECO:0000313" key="5">
    <source>
        <dbReference type="EMBL" id="MFD1599441.1"/>
    </source>
</evidence>
<organism evidence="5 6">
    <name type="scientific">Halobellus rarus</name>
    <dbReference type="NCBI Taxonomy" id="1126237"/>
    <lineage>
        <taxon>Archaea</taxon>
        <taxon>Methanobacteriati</taxon>
        <taxon>Methanobacteriota</taxon>
        <taxon>Stenosarchaea group</taxon>
        <taxon>Halobacteria</taxon>
        <taxon>Halobacteriales</taxon>
        <taxon>Haloferacaceae</taxon>
        <taxon>Halobellus</taxon>
    </lineage>
</organism>
<dbReference type="Pfam" id="PF04659">
    <property type="entry name" value="Arch_fla_DE"/>
    <property type="match status" value="1"/>
</dbReference>
<name>A0ABD6CQC1_9EURY</name>
<feature type="domain" description="Archaeal flagella protein FlaD/E" evidence="4">
    <location>
        <begin position="95"/>
        <end position="181"/>
    </location>
</feature>
<sequence>MADQIARDLGFDSAARERRRDGRREERSRGRDSRSDSPRRNSGFGYDSPDDVGRFQFDTEIRERPRGRAGEALRQNQLEHLLVHETAAADGGLTKPYLGSLPDAYAAERLVFDWLEFLVLKGGYKRTMDALRYYHTVEWLTEDVEAELQDYLVGFSGEVSETTDYDVDDHHLSLVYIARLASMT</sequence>
<keyword evidence="5" id="KW-0282">Flagellum</keyword>
<dbReference type="PANTHER" id="PTHR40698:SF1">
    <property type="entry name" value="FLAGELLA-RELATED PROTEIN D-RELATED"/>
    <property type="match status" value="1"/>
</dbReference>
<evidence type="ECO:0000256" key="3">
    <source>
        <dbReference type="SAM" id="MobiDB-lite"/>
    </source>
</evidence>
<keyword evidence="6" id="KW-1185">Reference proteome</keyword>
<dbReference type="RefSeq" id="WP_256420944.1">
    <property type="nucleotide sequence ID" value="NZ_JANHDI010000004.1"/>
</dbReference>
<dbReference type="InterPro" id="IPR052494">
    <property type="entry name" value="Flagella_assembly_related"/>
</dbReference>